<sequence>MAPLTITIRTFSDTLCPWCYIGKKDLDRAMDIYKGQHPDVQFEVTWNPFYLNPKAKVSAYDKKDYYLAKFGPADAPASFARVEKEAAAQGLTMNWEGKCGNTRDSHDILADALFRGALEQGRDISDRSFLVETAVRVGLAVQSEGGGGDGSEGERGEDALLEWLDSGEARAEADALDRFAKEEVGITAVPSYVVQGRYRVGGKQGPEVFLRLFERIRLETCDVE</sequence>
<name>A0A423WY51_9PEZI</name>
<dbReference type="SUPFAM" id="SSF52833">
    <property type="entry name" value="Thioredoxin-like"/>
    <property type="match status" value="1"/>
</dbReference>
<dbReference type="CDD" id="cd03024">
    <property type="entry name" value="DsbA_FrnE"/>
    <property type="match status" value="1"/>
</dbReference>
<dbReference type="InterPro" id="IPR001853">
    <property type="entry name" value="DSBA-like_thioredoxin_dom"/>
</dbReference>
<dbReference type="EMBL" id="LKEA01000006">
    <property type="protein sequence ID" value="ROW08447.1"/>
    <property type="molecule type" value="Genomic_DNA"/>
</dbReference>
<evidence type="ECO:0000313" key="3">
    <source>
        <dbReference type="Proteomes" id="UP000283895"/>
    </source>
</evidence>
<protein>
    <recommendedName>
        <fullName evidence="1">DSBA-like thioredoxin domain-containing protein</fullName>
    </recommendedName>
</protein>
<comment type="caution">
    <text evidence="2">The sequence shown here is derived from an EMBL/GenBank/DDBJ whole genome shotgun (WGS) entry which is preliminary data.</text>
</comment>
<dbReference type="Gene3D" id="3.40.30.10">
    <property type="entry name" value="Glutaredoxin"/>
    <property type="match status" value="1"/>
</dbReference>
<gene>
    <name evidence="2" type="ORF">VMCG_03160</name>
</gene>
<evidence type="ECO:0000259" key="1">
    <source>
        <dbReference type="Pfam" id="PF01323"/>
    </source>
</evidence>
<dbReference type="GO" id="GO:0016491">
    <property type="term" value="F:oxidoreductase activity"/>
    <property type="evidence" value="ECO:0007669"/>
    <property type="project" value="InterPro"/>
</dbReference>
<accession>A0A423WY51</accession>
<dbReference type="Pfam" id="PF01323">
    <property type="entry name" value="DSBA"/>
    <property type="match status" value="1"/>
</dbReference>
<reference evidence="2 3" key="1">
    <citation type="submission" date="2015-09" db="EMBL/GenBank/DDBJ databases">
        <title>Host preference determinants of Valsa canker pathogens revealed by comparative genomics.</title>
        <authorList>
            <person name="Yin Z."/>
            <person name="Huang L."/>
        </authorList>
    </citation>
    <scope>NUCLEOTIDE SEQUENCE [LARGE SCALE GENOMIC DNA]</scope>
    <source>
        <strain evidence="2 3">03-1</strain>
    </source>
</reference>
<dbReference type="InterPro" id="IPR036249">
    <property type="entry name" value="Thioredoxin-like_sf"/>
</dbReference>
<organism evidence="2 3">
    <name type="scientific">Cytospora schulzeri</name>
    <dbReference type="NCBI Taxonomy" id="448051"/>
    <lineage>
        <taxon>Eukaryota</taxon>
        <taxon>Fungi</taxon>
        <taxon>Dikarya</taxon>
        <taxon>Ascomycota</taxon>
        <taxon>Pezizomycotina</taxon>
        <taxon>Sordariomycetes</taxon>
        <taxon>Sordariomycetidae</taxon>
        <taxon>Diaporthales</taxon>
        <taxon>Cytosporaceae</taxon>
        <taxon>Cytospora</taxon>
    </lineage>
</organism>
<dbReference type="OrthoDB" id="1930760at2759"/>
<feature type="domain" description="DSBA-like thioredoxin" evidence="1">
    <location>
        <begin position="7"/>
        <end position="210"/>
    </location>
</feature>
<keyword evidence="3" id="KW-1185">Reference proteome</keyword>
<dbReference type="PANTHER" id="PTHR13887:SF41">
    <property type="entry name" value="THIOREDOXIN SUPERFAMILY PROTEIN"/>
    <property type="match status" value="1"/>
</dbReference>
<dbReference type="Proteomes" id="UP000283895">
    <property type="component" value="Unassembled WGS sequence"/>
</dbReference>
<dbReference type="PANTHER" id="PTHR13887">
    <property type="entry name" value="GLUTATHIONE S-TRANSFERASE KAPPA"/>
    <property type="match status" value="1"/>
</dbReference>
<proteinExistence type="predicted"/>
<evidence type="ECO:0000313" key="2">
    <source>
        <dbReference type="EMBL" id="ROW08447.1"/>
    </source>
</evidence>
<dbReference type="AlphaFoldDB" id="A0A423WY51"/>